<feature type="transmembrane region" description="Helical" evidence="11">
    <location>
        <begin position="94"/>
        <end position="116"/>
    </location>
</feature>
<feature type="transmembrane region" description="Helical" evidence="11">
    <location>
        <begin position="12"/>
        <end position="36"/>
    </location>
</feature>
<feature type="transmembrane region" description="Helical" evidence="11">
    <location>
        <begin position="320"/>
        <end position="346"/>
    </location>
</feature>
<protein>
    <recommendedName>
        <fullName evidence="10">Xylose transport system permease protein XylH</fullName>
    </recommendedName>
</protein>
<evidence type="ECO:0000256" key="5">
    <source>
        <dbReference type="ARBA" id="ARBA00022597"/>
    </source>
</evidence>
<keyword evidence="15" id="KW-1185">Reference proteome</keyword>
<dbReference type="PATRIC" id="fig|35841.7.peg.769"/>
<comment type="subcellular location">
    <subcellularLocation>
        <location evidence="1">Cell membrane</location>
        <topology evidence="1">Multi-pass membrane protein</topology>
    </subcellularLocation>
</comment>
<dbReference type="GeneID" id="92959616"/>
<keyword evidence="6 11" id="KW-0812">Transmembrane</keyword>
<dbReference type="OrthoDB" id="9813906at2"/>
<keyword evidence="4" id="KW-0997">Cell inner membrane</keyword>
<dbReference type="Pfam" id="PF02653">
    <property type="entry name" value="BPD_transp_2"/>
    <property type="match status" value="1"/>
</dbReference>
<evidence type="ECO:0000256" key="6">
    <source>
        <dbReference type="ARBA" id="ARBA00022692"/>
    </source>
</evidence>
<dbReference type="PANTHER" id="PTHR32196">
    <property type="entry name" value="ABC TRANSPORTER PERMEASE PROTEIN YPHD-RELATED-RELATED"/>
    <property type="match status" value="1"/>
</dbReference>
<comment type="function">
    <text evidence="9">Part of the binding-protein-dependent transport system for D-xylose. Probably responsible for the translocation of the substrate across the membrane.</text>
</comment>
<dbReference type="InterPro" id="IPR001851">
    <property type="entry name" value="ABC_transp_permease"/>
</dbReference>
<dbReference type="EMBL" id="JXLU01000081">
    <property type="protein sequence ID" value="KIO72758.1"/>
    <property type="molecule type" value="Genomic_DNA"/>
</dbReference>
<feature type="transmembrane region" description="Helical" evidence="11">
    <location>
        <begin position="210"/>
        <end position="228"/>
    </location>
</feature>
<accession>A0A090IQJ2</accession>
<evidence type="ECO:0000313" key="13">
    <source>
        <dbReference type="EMBL" id="KIO72758.1"/>
    </source>
</evidence>
<keyword evidence="7 11" id="KW-1133">Transmembrane helix</keyword>
<evidence type="ECO:0000256" key="4">
    <source>
        <dbReference type="ARBA" id="ARBA00022519"/>
    </source>
</evidence>
<dbReference type="Proteomes" id="UP000032076">
    <property type="component" value="Unassembled WGS sequence"/>
</dbReference>
<name>A0A090IQJ2_9BACI</name>
<proteinExistence type="predicted"/>
<keyword evidence="5" id="KW-0762">Sugar transport</keyword>
<sequence length="386" mass="41166">MNTLKKIISNNVRQFGMVIALVVIAILFQFLTGGVLLTPLNITNIIMQNSYIILLAFGMLIVIITGEIDLSVGSVVAFVGAISGILLVNQDLPVIVGIFLSLLIGAAIGAFNGFWVAYVRIPAFIVTLASMLIFRGLTLVALNGQTIAPFPDSFRSLSTAFIPDIFNGGDLHILTILVGALLTIVYIIFEYRNRQNDKKYNVDTSSNSLFIAKLVIAAVIINTFTFVLAQYEGIAIVLVLIFFIYLIYASMMNKTVLGRHIYAVGGNENAARLSGINSNKVKFWVFVNMGVLSALAGLIFAGRLNAATPQAGTGFELDAIAAAVIGGASMTGGVGTVFGAVIGALVMGILNNGMSIMGIGIDWQQAIKGLVLLAAVTFDILYKKKK</sequence>
<keyword evidence="2" id="KW-0813">Transport</keyword>
<dbReference type="KEGG" id="bthv:CQJ30_02835"/>
<dbReference type="CDD" id="cd06579">
    <property type="entry name" value="TM_PBP1_transp_AraH_like"/>
    <property type="match status" value="1"/>
</dbReference>
<keyword evidence="8 11" id="KW-0472">Membrane</keyword>
<dbReference type="RefSeq" id="WP_034767661.1">
    <property type="nucleotide sequence ID" value="NZ_CCRF01000014.1"/>
</dbReference>
<reference evidence="12 15" key="1">
    <citation type="submission" date="2014-07" db="EMBL/GenBank/DDBJ databases">
        <authorList>
            <person name="Wibberg Daniel"/>
        </authorList>
    </citation>
    <scope>NUCLEOTIDE SEQUENCE [LARGE SCALE GENOMIC DNA]</scope>
</reference>
<evidence type="ECO:0000256" key="2">
    <source>
        <dbReference type="ARBA" id="ARBA00022448"/>
    </source>
</evidence>
<dbReference type="AlphaFoldDB" id="A0A090IQJ2"/>
<dbReference type="NCBIfam" id="NF040906">
    <property type="entry name" value="GguB"/>
    <property type="match status" value="1"/>
</dbReference>
<dbReference type="GO" id="GO:0005886">
    <property type="term" value="C:plasma membrane"/>
    <property type="evidence" value="ECO:0007669"/>
    <property type="project" value="UniProtKB-SubCell"/>
</dbReference>
<feature type="transmembrane region" description="Helical" evidence="11">
    <location>
        <begin position="281"/>
        <end position="300"/>
    </location>
</feature>
<dbReference type="PANTHER" id="PTHR32196:SF32">
    <property type="entry name" value="XYLOSE TRANSPORT SYSTEM PERMEASE PROTEIN XYLH"/>
    <property type="match status" value="1"/>
</dbReference>
<reference evidence="13 14" key="2">
    <citation type="submission" date="2015-01" db="EMBL/GenBank/DDBJ databases">
        <title>Draft Genome Sequences of Four Bacillus thermoamylovorans Strains, Isolated From Food Products.</title>
        <authorList>
            <person name="Krawcyk A.O."/>
            <person name="Berendsen E.M."/>
            <person name="Eijlander R.T."/>
            <person name="de Jong A."/>
            <person name="Wells-Bennik M."/>
            <person name="Kuipers O.P."/>
        </authorList>
    </citation>
    <scope>NUCLEOTIDE SEQUENCE [LARGE SCALE GENOMIC DNA]</scope>
    <source>
        <strain evidence="13 14">B4167</strain>
    </source>
</reference>
<feature type="transmembrane region" description="Helical" evidence="11">
    <location>
        <begin position="123"/>
        <end position="142"/>
    </location>
</feature>
<evidence type="ECO:0000256" key="1">
    <source>
        <dbReference type="ARBA" id="ARBA00004651"/>
    </source>
</evidence>
<evidence type="ECO:0000256" key="10">
    <source>
        <dbReference type="ARBA" id="ARBA00035686"/>
    </source>
</evidence>
<evidence type="ECO:0000313" key="12">
    <source>
        <dbReference type="EMBL" id="CEE00321.1"/>
    </source>
</evidence>
<dbReference type="EMBL" id="CCRF01000014">
    <property type="protein sequence ID" value="CEE00321.1"/>
    <property type="molecule type" value="Genomic_DNA"/>
</dbReference>
<evidence type="ECO:0000313" key="15">
    <source>
        <dbReference type="Proteomes" id="UP000040576"/>
    </source>
</evidence>
<gene>
    <name evidence="13" type="ORF">B4167_2700</name>
    <name evidence="12" type="ORF">BT1A1_0460</name>
</gene>
<evidence type="ECO:0000256" key="3">
    <source>
        <dbReference type="ARBA" id="ARBA00022475"/>
    </source>
</evidence>
<evidence type="ECO:0000313" key="14">
    <source>
        <dbReference type="Proteomes" id="UP000032076"/>
    </source>
</evidence>
<feature type="transmembrane region" description="Helical" evidence="11">
    <location>
        <begin position="234"/>
        <end position="251"/>
    </location>
</feature>
<evidence type="ECO:0000256" key="8">
    <source>
        <dbReference type="ARBA" id="ARBA00023136"/>
    </source>
</evidence>
<dbReference type="GO" id="GO:0022857">
    <property type="term" value="F:transmembrane transporter activity"/>
    <property type="evidence" value="ECO:0007669"/>
    <property type="project" value="InterPro"/>
</dbReference>
<evidence type="ECO:0000256" key="9">
    <source>
        <dbReference type="ARBA" id="ARBA00035611"/>
    </source>
</evidence>
<evidence type="ECO:0000256" key="7">
    <source>
        <dbReference type="ARBA" id="ARBA00022989"/>
    </source>
</evidence>
<evidence type="ECO:0000256" key="11">
    <source>
        <dbReference type="SAM" id="Phobius"/>
    </source>
</evidence>
<feature type="transmembrane region" description="Helical" evidence="11">
    <location>
        <begin position="42"/>
        <end position="63"/>
    </location>
</feature>
<feature type="transmembrane region" description="Helical" evidence="11">
    <location>
        <begin position="171"/>
        <end position="189"/>
    </location>
</feature>
<keyword evidence="3" id="KW-1003">Cell membrane</keyword>
<organism evidence="12 15">
    <name type="scientific">Caldibacillus thermoamylovorans</name>
    <dbReference type="NCBI Taxonomy" id="35841"/>
    <lineage>
        <taxon>Bacteria</taxon>
        <taxon>Bacillati</taxon>
        <taxon>Bacillota</taxon>
        <taxon>Bacilli</taxon>
        <taxon>Bacillales</taxon>
        <taxon>Bacillaceae</taxon>
        <taxon>Caldibacillus</taxon>
    </lineage>
</organism>
<dbReference type="Proteomes" id="UP000040576">
    <property type="component" value="Unassembled WGS sequence"/>
</dbReference>